<dbReference type="GeneID" id="5441391"/>
<reference evidence="1 2" key="3">
    <citation type="journal article" date="2017" name="Mol. Plant Pathol.">
        <title>A gapless genome sequence of the fungus Botrytis cinerea.</title>
        <authorList>
            <person name="Van Kan J.A."/>
            <person name="Stassen J.H."/>
            <person name="Mosbach A."/>
            <person name="Van Der Lee T.A."/>
            <person name="Faino L."/>
            <person name="Farmer A.D."/>
            <person name="Papasotiriou D.G."/>
            <person name="Zhou S."/>
            <person name="Seidl M.F."/>
            <person name="Cottam E."/>
            <person name="Edel D."/>
            <person name="Hahn M."/>
            <person name="Schwartz D.C."/>
            <person name="Dietrich R.A."/>
            <person name="Widdison S."/>
            <person name="Scalliet G."/>
        </authorList>
    </citation>
    <scope>NUCLEOTIDE SEQUENCE [LARGE SCALE GENOMIC DNA]</scope>
    <source>
        <strain evidence="1 2">B05.10</strain>
    </source>
</reference>
<organism evidence="1 2">
    <name type="scientific">Botryotinia fuckeliana (strain B05.10)</name>
    <name type="common">Noble rot fungus</name>
    <name type="synonym">Botrytis cinerea</name>
    <dbReference type="NCBI Taxonomy" id="332648"/>
    <lineage>
        <taxon>Eukaryota</taxon>
        <taxon>Fungi</taxon>
        <taxon>Dikarya</taxon>
        <taxon>Ascomycota</taxon>
        <taxon>Pezizomycotina</taxon>
        <taxon>Leotiomycetes</taxon>
        <taxon>Helotiales</taxon>
        <taxon>Sclerotiniaceae</taxon>
        <taxon>Botrytis</taxon>
    </lineage>
</organism>
<dbReference type="RefSeq" id="XP_001560747.1">
    <property type="nucleotide sequence ID" value="XM_001560697.2"/>
</dbReference>
<dbReference type="OrthoDB" id="268428at2759"/>
<gene>
    <name evidence="1" type="ORF">BCIN_03g04870</name>
</gene>
<evidence type="ECO:0000313" key="2">
    <source>
        <dbReference type="Proteomes" id="UP000001798"/>
    </source>
</evidence>
<dbReference type="EMBL" id="CP009807">
    <property type="protein sequence ID" value="ATZ48250.1"/>
    <property type="molecule type" value="Genomic_DNA"/>
</dbReference>
<dbReference type="VEuPathDB" id="FungiDB:Bcin03g04870"/>
<dbReference type="OMA" id="WFARWIK"/>
<dbReference type="AlphaFoldDB" id="A0A384JCP2"/>
<sequence>MATPAETRIPHDIVIDPEGDISIHLIKEEITRHPVTGEKSTIETTIAHYKVSKKVLSESSPVWDASLRGHFRESRSSTVPVYFGTLKSLELWFRIVHNVMVDEMHDLQVVDVYEAIEVCGNREWDISKLSKSSWAREWMNRQKYRELDLNAMSRLIYLAKELDFPREFMYMTQKLVYGTADHIKDRNPTKHQHLHLDHTIIHALNGAKGNLRCKILKGLFTPVGVFLQQSCECKKDSLFEYCKGLSHTGIWPLESHMKNSAQEILDTFDEFECDKPENACYKCLFRLSDSSIERTGKQVQEHFDGLCLDCMSVSKPKDGKDVDAAYWQHDTLKQYSKGCRVQHDQPTWYWSFMGRRTQMQAHQVARQR</sequence>
<accession>A0A384JCP2</accession>
<reference evidence="1 2" key="1">
    <citation type="journal article" date="2011" name="PLoS Genet.">
        <title>Genomic analysis of the necrotrophic fungal pathogens Sclerotinia sclerotiorum and Botrytis cinerea.</title>
        <authorList>
            <person name="Amselem J."/>
            <person name="Cuomo C.A."/>
            <person name="van Kan J.A."/>
            <person name="Viaud M."/>
            <person name="Benito E.P."/>
            <person name="Couloux A."/>
            <person name="Coutinho P.M."/>
            <person name="de Vries R.P."/>
            <person name="Dyer P.S."/>
            <person name="Fillinger S."/>
            <person name="Fournier E."/>
            <person name="Gout L."/>
            <person name="Hahn M."/>
            <person name="Kohn L."/>
            <person name="Lapalu N."/>
            <person name="Plummer K.M."/>
            <person name="Pradier J.M."/>
            <person name="Quevillon E."/>
            <person name="Sharon A."/>
            <person name="Simon A."/>
            <person name="ten Have A."/>
            <person name="Tudzynski B."/>
            <person name="Tudzynski P."/>
            <person name="Wincker P."/>
            <person name="Andrew M."/>
            <person name="Anthouard V."/>
            <person name="Beever R.E."/>
            <person name="Beffa R."/>
            <person name="Benoit I."/>
            <person name="Bouzid O."/>
            <person name="Brault B."/>
            <person name="Chen Z."/>
            <person name="Choquer M."/>
            <person name="Collemare J."/>
            <person name="Cotton P."/>
            <person name="Danchin E.G."/>
            <person name="Da Silva C."/>
            <person name="Gautier A."/>
            <person name="Giraud C."/>
            <person name="Giraud T."/>
            <person name="Gonzalez C."/>
            <person name="Grossetete S."/>
            <person name="Guldener U."/>
            <person name="Henrissat B."/>
            <person name="Howlett B.J."/>
            <person name="Kodira C."/>
            <person name="Kretschmer M."/>
            <person name="Lappartient A."/>
            <person name="Leroch M."/>
            <person name="Levis C."/>
            <person name="Mauceli E."/>
            <person name="Neuveglise C."/>
            <person name="Oeser B."/>
            <person name="Pearson M."/>
            <person name="Poulain J."/>
            <person name="Poussereau N."/>
            <person name="Quesneville H."/>
            <person name="Rascle C."/>
            <person name="Schumacher J."/>
            <person name="Segurens B."/>
            <person name="Sexton A."/>
            <person name="Silva E."/>
            <person name="Sirven C."/>
            <person name="Soanes D.M."/>
            <person name="Talbot N.J."/>
            <person name="Templeton M."/>
            <person name="Yandava C."/>
            <person name="Yarden O."/>
            <person name="Zeng Q."/>
            <person name="Rollins J.A."/>
            <person name="Lebrun M.H."/>
            <person name="Dickman M."/>
        </authorList>
    </citation>
    <scope>NUCLEOTIDE SEQUENCE [LARGE SCALE GENOMIC DNA]</scope>
    <source>
        <strain evidence="1 2">B05.10</strain>
    </source>
</reference>
<name>A0A384JCP2_BOTFB</name>
<proteinExistence type="predicted"/>
<dbReference type="KEGG" id="bfu:BCIN_03g04870"/>
<keyword evidence="2" id="KW-1185">Reference proteome</keyword>
<evidence type="ECO:0000313" key="1">
    <source>
        <dbReference type="EMBL" id="ATZ48250.1"/>
    </source>
</evidence>
<reference evidence="1 2" key="2">
    <citation type="journal article" date="2012" name="Eukaryot. Cell">
        <title>Genome update of Botrytis cinerea strains B05.10 and T4.</title>
        <authorList>
            <person name="Staats M."/>
            <person name="van Kan J.A."/>
        </authorList>
    </citation>
    <scope>NUCLEOTIDE SEQUENCE [LARGE SCALE GENOMIC DNA]</scope>
    <source>
        <strain evidence="1 2">B05.10</strain>
    </source>
</reference>
<dbReference type="Proteomes" id="UP000001798">
    <property type="component" value="Chromosome 3"/>
</dbReference>
<protein>
    <submittedName>
        <fullName evidence="1">Uncharacterized protein</fullName>
    </submittedName>
</protein>